<dbReference type="AlphaFoldDB" id="A0A3G8ZLE5"/>
<protein>
    <submittedName>
        <fullName evidence="2">Uncharacterized protein</fullName>
    </submittedName>
</protein>
<organism evidence="2 3">
    <name type="scientific">Nakamurella antarctica</name>
    <dbReference type="NCBI Taxonomy" id="1902245"/>
    <lineage>
        <taxon>Bacteria</taxon>
        <taxon>Bacillati</taxon>
        <taxon>Actinomycetota</taxon>
        <taxon>Actinomycetes</taxon>
        <taxon>Nakamurellales</taxon>
        <taxon>Nakamurellaceae</taxon>
        <taxon>Nakamurella</taxon>
    </lineage>
</organism>
<keyword evidence="3" id="KW-1185">Reference proteome</keyword>
<name>A0A3G8ZLE5_9ACTN</name>
<accession>A0A3G8ZLE5</accession>
<reference evidence="2 3" key="2">
    <citation type="submission" date="2018-12" db="EMBL/GenBank/DDBJ databases">
        <title>Nakamurella antarcticus sp. nov., isolated from Antarctica South Shetland Islands soil.</title>
        <authorList>
            <person name="Peng F."/>
        </authorList>
    </citation>
    <scope>NUCLEOTIDE SEQUENCE [LARGE SCALE GENOMIC DNA]</scope>
    <source>
        <strain evidence="2 3">S14-144</strain>
    </source>
</reference>
<evidence type="ECO:0000313" key="3">
    <source>
        <dbReference type="Proteomes" id="UP000268084"/>
    </source>
</evidence>
<sequence length="87" mass="9235">MRTRMEGEAAELGRTPAPLRIRAVRAAGVAGMRTLTTVAVAVVMAEVLPTADRRMRLPSFEADGTATSPSPSPARSSDPSKIERSEI</sequence>
<evidence type="ECO:0000313" key="2">
    <source>
        <dbReference type="EMBL" id="AZI57655.1"/>
    </source>
</evidence>
<gene>
    <name evidence="2" type="ORF">EH165_05300</name>
</gene>
<proteinExistence type="predicted"/>
<dbReference type="RefSeq" id="WP_124798340.1">
    <property type="nucleotide sequence ID" value="NZ_CP034170.1"/>
</dbReference>
<feature type="region of interest" description="Disordered" evidence="1">
    <location>
        <begin position="53"/>
        <end position="87"/>
    </location>
</feature>
<dbReference type="KEGG" id="nak:EH165_05300"/>
<feature type="compositionally biased region" description="Basic and acidic residues" evidence="1">
    <location>
        <begin position="78"/>
        <end position="87"/>
    </location>
</feature>
<dbReference type="EMBL" id="CP034170">
    <property type="protein sequence ID" value="AZI57655.1"/>
    <property type="molecule type" value="Genomic_DNA"/>
</dbReference>
<dbReference type="Proteomes" id="UP000268084">
    <property type="component" value="Chromosome"/>
</dbReference>
<reference evidence="2 3" key="1">
    <citation type="submission" date="2018-11" db="EMBL/GenBank/DDBJ databases">
        <authorList>
            <person name="Da X."/>
        </authorList>
    </citation>
    <scope>NUCLEOTIDE SEQUENCE [LARGE SCALE GENOMIC DNA]</scope>
    <source>
        <strain evidence="2 3">S14-144</strain>
    </source>
</reference>
<evidence type="ECO:0000256" key="1">
    <source>
        <dbReference type="SAM" id="MobiDB-lite"/>
    </source>
</evidence>